<keyword evidence="1" id="KW-0802">TPR repeat</keyword>
<dbReference type="PANTHER" id="PTHR43283">
    <property type="entry name" value="BETA-LACTAMASE-RELATED"/>
    <property type="match status" value="1"/>
</dbReference>
<gene>
    <name evidence="4" type="ORF">IW19_00585</name>
</gene>
<sequence>MKKLFSTIIVLLFSSQINAQQKIKDADAIVRREMQERKIPGLQLAIIQHGKIAVSKSYGFANIQDSIAVNSQSVFALNSITKVFTGVAVMQLVEKGKLDLSIPVSHYLDILPKNWNASITIKHLLTHTSGLPDLLKVLDPITGGVGILKTEEAVWEKLKTMPMDFIPGEKFAYNQTNAYLLGKLIDKYSEKPFTQNFEDLQFKPAEMKHTVFGDSRDVIPNFAPTYFWRKNIDGQSFENSKLINNYYEFPYFRRTAAGLNSTAEDMAHWVIALQGGKLLNDLSLLEKMWSPSVFNNGKSTPWSLGWGMNKYRKKHRAVGMSGGGRSAFLIYPDDDLAVIVLTNLGGSYPEDFLEEIAGVYNAGIPKADPITNLRTTLRKIGFENAIPFSKKEMENNPSFTPDEFELNEWAYRMMSKEQNKEALEILKLNAYLFPESWNTFDSYGEILLKTGNKDKAIEMYKKSIELNPNNEHGKKIIERLNSNL</sequence>
<dbReference type="PROSITE" id="PS50005">
    <property type="entry name" value="TPR"/>
    <property type="match status" value="1"/>
</dbReference>
<keyword evidence="2" id="KW-0732">Signal</keyword>
<name>A0A085ZI50_9FLAO</name>
<dbReference type="eggNOG" id="COG0457">
    <property type="taxonomic scope" value="Bacteria"/>
</dbReference>
<dbReference type="PROSITE" id="PS50293">
    <property type="entry name" value="TPR_REGION"/>
    <property type="match status" value="1"/>
</dbReference>
<dbReference type="Proteomes" id="UP000028715">
    <property type="component" value="Unassembled WGS sequence"/>
</dbReference>
<dbReference type="Gene3D" id="1.25.40.10">
    <property type="entry name" value="Tetratricopeptide repeat domain"/>
    <property type="match status" value="1"/>
</dbReference>
<dbReference type="eggNOG" id="COG1680">
    <property type="taxonomic scope" value="Bacteria"/>
</dbReference>
<evidence type="ECO:0000256" key="1">
    <source>
        <dbReference type="PROSITE-ProRule" id="PRU00339"/>
    </source>
</evidence>
<dbReference type="InterPro" id="IPR011990">
    <property type="entry name" value="TPR-like_helical_dom_sf"/>
</dbReference>
<organism evidence="4 5">
    <name type="scientific">Flavobacterium reichenbachii</name>
    <dbReference type="NCBI Taxonomy" id="362418"/>
    <lineage>
        <taxon>Bacteria</taxon>
        <taxon>Pseudomonadati</taxon>
        <taxon>Bacteroidota</taxon>
        <taxon>Flavobacteriia</taxon>
        <taxon>Flavobacteriales</taxon>
        <taxon>Flavobacteriaceae</taxon>
        <taxon>Flavobacterium</taxon>
    </lineage>
</organism>
<reference evidence="4 5" key="1">
    <citation type="submission" date="2014-07" db="EMBL/GenBank/DDBJ databases">
        <title>Genome of Flavobacterium reichenbachii LMG 25512.</title>
        <authorList>
            <person name="Stropko S.J."/>
            <person name="Pipes S.E."/>
            <person name="Newman J.D."/>
        </authorList>
    </citation>
    <scope>NUCLEOTIDE SEQUENCE [LARGE SCALE GENOMIC DNA]</scope>
    <source>
        <strain evidence="4 5">LMG 25512</strain>
    </source>
</reference>
<feature type="chain" id="PRO_5005412355" evidence="2">
    <location>
        <begin position="20"/>
        <end position="484"/>
    </location>
</feature>
<feature type="signal peptide" evidence="2">
    <location>
        <begin position="1"/>
        <end position="19"/>
    </location>
</feature>
<comment type="caution">
    <text evidence="4">The sequence shown here is derived from an EMBL/GenBank/DDBJ whole genome shotgun (WGS) entry which is preliminary data.</text>
</comment>
<evidence type="ECO:0000313" key="4">
    <source>
        <dbReference type="EMBL" id="KFF04114.1"/>
    </source>
</evidence>
<dbReference type="InterPro" id="IPR012338">
    <property type="entry name" value="Beta-lactam/transpept-like"/>
</dbReference>
<dbReference type="InterPro" id="IPR050789">
    <property type="entry name" value="Diverse_Enzym_Activities"/>
</dbReference>
<accession>A0A085ZI50</accession>
<evidence type="ECO:0000313" key="5">
    <source>
        <dbReference type="Proteomes" id="UP000028715"/>
    </source>
</evidence>
<dbReference type="InterPro" id="IPR001466">
    <property type="entry name" value="Beta-lactam-related"/>
</dbReference>
<dbReference type="OrthoDB" id="9793489at2"/>
<protein>
    <submittedName>
        <fullName evidence="4">Beta-lactamase</fullName>
    </submittedName>
</protein>
<proteinExistence type="predicted"/>
<dbReference type="STRING" id="362418.IW19_00585"/>
<dbReference type="SMART" id="SM00028">
    <property type="entry name" value="TPR"/>
    <property type="match status" value="1"/>
</dbReference>
<feature type="repeat" description="TPR" evidence="1">
    <location>
        <begin position="437"/>
        <end position="470"/>
    </location>
</feature>
<dbReference type="Gene3D" id="3.40.710.10">
    <property type="entry name" value="DD-peptidase/beta-lactamase superfamily"/>
    <property type="match status" value="1"/>
</dbReference>
<dbReference type="SUPFAM" id="SSF56601">
    <property type="entry name" value="beta-lactamase/transpeptidase-like"/>
    <property type="match status" value="1"/>
</dbReference>
<dbReference type="AlphaFoldDB" id="A0A085ZI50"/>
<evidence type="ECO:0000256" key="2">
    <source>
        <dbReference type="SAM" id="SignalP"/>
    </source>
</evidence>
<evidence type="ECO:0000259" key="3">
    <source>
        <dbReference type="Pfam" id="PF00144"/>
    </source>
</evidence>
<dbReference type="InterPro" id="IPR019734">
    <property type="entry name" value="TPR_rpt"/>
</dbReference>
<dbReference type="RefSeq" id="WP_035679931.1">
    <property type="nucleotide sequence ID" value="NZ_JPRL01000001.1"/>
</dbReference>
<keyword evidence="5" id="KW-1185">Reference proteome</keyword>
<dbReference type="SUPFAM" id="SSF48452">
    <property type="entry name" value="TPR-like"/>
    <property type="match status" value="1"/>
</dbReference>
<dbReference type="Pfam" id="PF13181">
    <property type="entry name" value="TPR_8"/>
    <property type="match status" value="1"/>
</dbReference>
<dbReference type="EMBL" id="JPRL01000001">
    <property type="protein sequence ID" value="KFF04114.1"/>
    <property type="molecule type" value="Genomic_DNA"/>
</dbReference>
<feature type="domain" description="Beta-lactamase-related" evidence="3">
    <location>
        <begin position="27"/>
        <end position="351"/>
    </location>
</feature>
<dbReference type="Pfam" id="PF00144">
    <property type="entry name" value="Beta-lactamase"/>
    <property type="match status" value="1"/>
</dbReference>